<organism evidence="1 2">
    <name type="scientific">Holotrichia oblita</name>
    <name type="common">Chafer beetle</name>
    <dbReference type="NCBI Taxonomy" id="644536"/>
    <lineage>
        <taxon>Eukaryota</taxon>
        <taxon>Metazoa</taxon>
        <taxon>Ecdysozoa</taxon>
        <taxon>Arthropoda</taxon>
        <taxon>Hexapoda</taxon>
        <taxon>Insecta</taxon>
        <taxon>Pterygota</taxon>
        <taxon>Neoptera</taxon>
        <taxon>Endopterygota</taxon>
        <taxon>Coleoptera</taxon>
        <taxon>Polyphaga</taxon>
        <taxon>Scarabaeiformia</taxon>
        <taxon>Scarabaeidae</taxon>
        <taxon>Melolonthinae</taxon>
        <taxon>Holotrichia</taxon>
    </lineage>
</organism>
<proteinExistence type="predicted"/>
<evidence type="ECO:0000313" key="2">
    <source>
        <dbReference type="Proteomes" id="UP001056778"/>
    </source>
</evidence>
<dbReference type="Proteomes" id="UP001056778">
    <property type="component" value="Chromosome 5"/>
</dbReference>
<reference evidence="1" key="1">
    <citation type="submission" date="2022-04" db="EMBL/GenBank/DDBJ databases">
        <title>Chromosome-scale genome assembly of Holotrichia oblita Faldermann.</title>
        <authorList>
            <person name="Rongchong L."/>
        </authorList>
    </citation>
    <scope>NUCLEOTIDE SEQUENCE</scope>
    <source>
        <strain evidence="1">81SQS9</strain>
    </source>
</reference>
<accession>A0ACB9T1K6</accession>
<name>A0ACB9T1K6_HOLOL</name>
<keyword evidence="2" id="KW-1185">Reference proteome</keyword>
<evidence type="ECO:0000313" key="1">
    <source>
        <dbReference type="EMBL" id="KAI4460684.1"/>
    </source>
</evidence>
<protein>
    <submittedName>
        <fullName evidence="1">Uncharacterized protein</fullName>
    </submittedName>
</protein>
<dbReference type="EMBL" id="CM043019">
    <property type="protein sequence ID" value="KAI4460684.1"/>
    <property type="molecule type" value="Genomic_DNA"/>
</dbReference>
<sequence>MEFGLDKCRINGLQKGKWKKHDEYMLENQQGKEADRRTIEAMEECENYKYLGVLQGKGIEHKKIKEVLTEKYRNRLEKLLKTKLKSRNLTKATNTYAIPVISYPYGIINWTATELQNLNRITRKKYTQYRAHHPHSSCERFHIPRKLGGRGIVDMVQLHHKISSGIRDYFYNNMNRSSLLKAIVDNDKKYTVLNLPNNDTQLGTPPTTQDLTNWASKQLHGRYINLLRQDRINQEASNNWLNKGDLFPETEGFLTSIQDHVIPTLNYRQYIIQDPNVQNDRCRMCHAKSETIEHITSACPTMAGKEYTDRHNGVAKILHNWLAFKIGYTAERTPYYKYTPDGVCETPIHTLYWDRTVQTDHQVINNRPDIMVKDKVNSTCTIIERLLERPSTWMKPTRPDTAVHITASTSKERRGSSIQKQ</sequence>
<gene>
    <name evidence="1" type="ORF">MML48_5g00004506</name>
</gene>
<comment type="caution">
    <text evidence="1">The sequence shown here is derived from an EMBL/GenBank/DDBJ whole genome shotgun (WGS) entry which is preliminary data.</text>
</comment>